<accession>A0A7W6GMA7</accession>
<comment type="caution">
    <text evidence="1">The sequence shown here is derived from an EMBL/GenBank/DDBJ whole genome shotgun (WGS) entry which is preliminary data.</text>
</comment>
<dbReference type="AlphaFoldDB" id="A0A7W6GMA7"/>
<reference evidence="1 2" key="1">
    <citation type="submission" date="2020-08" db="EMBL/GenBank/DDBJ databases">
        <title>Genomic Encyclopedia of Type Strains, Phase IV (KMG-IV): sequencing the most valuable type-strain genomes for metagenomic binning, comparative biology and taxonomic classification.</title>
        <authorList>
            <person name="Goeker M."/>
        </authorList>
    </citation>
    <scope>NUCLEOTIDE SEQUENCE [LARGE SCALE GENOMIC DNA]</scope>
    <source>
        <strain evidence="1 2">DSM 100211</strain>
    </source>
</reference>
<name>A0A7W6GMA7_9HYPH</name>
<keyword evidence="2" id="KW-1185">Reference proteome</keyword>
<dbReference type="EMBL" id="JACIEE010000015">
    <property type="protein sequence ID" value="MBB3980073.1"/>
    <property type="molecule type" value="Genomic_DNA"/>
</dbReference>
<evidence type="ECO:0000313" key="1">
    <source>
        <dbReference type="EMBL" id="MBB3980073.1"/>
    </source>
</evidence>
<dbReference type="RefSeq" id="WP_183808228.1">
    <property type="nucleotide sequence ID" value="NZ_JACIEE010000015.1"/>
</dbReference>
<gene>
    <name evidence="1" type="ORF">GGQ64_005320</name>
</gene>
<proteinExistence type="predicted"/>
<protein>
    <submittedName>
        <fullName evidence="1">Uncharacterized protein</fullName>
    </submittedName>
</protein>
<dbReference type="Proteomes" id="UP000574761">
    <property type="component" value="Unassembled WGS sequence"/>
</dbReference>
<organism evidence="1 2">
    <name type="scientific">Mycoplana azooxidifex</name>
    <dbReference type="NCBI Taxonomy" id="1636188"/>
    <lineage>
        <taxon>Bacteria</taxon>
        <taxon>Pseudomonadati</taxon>
        <taxon>Pseudomonadota</taxon>
        <taxon>Alphaproteobacteria</taxon>
        <taxon>Hyphomicrobiales</taxon>
        <taxon>Rhizobiaceae</taxon>
        <taxon>Mycoplana</taxon>
    </lineage>
</organism>
<evidence type="ECO:0000313" key="2">
    <source>
        <dbReference type="Proteomes" id="UP000574761"/>
    </source>
</evidence>
<sequence>MTWQKKFRWVRTWGDETGIDGKPHEDYQGFDGEVSIGRIYLDQQPLKAGKWFWAIQYPKGAKPWLPNSGWVPTAADAARMVEETWDRQKERAENG</sequence>